<dbReference type="AlphaFoldDB" id="A0A917BB03"/>
<evidence type="ECO:0000313" key="5">
    <source>
        <dbReference type="EMBL" id="GGF29131.1"/>
    </source>
</evidence>
<dbReference type="RefSeq" id="WP_188678390.1">
    <property type="nucleotide sequence ID" value="NZ_BMGP01000004.1"/>
</dbReference>
<dbReference type="SUPFAM" id="SSF47203">
    <property type="entry name" value="Acyl-CoA dehydrogenase C-terminal domain-like"/>
    <property type="match status" value="1"/>
</dbReference>
<evidence type="ECO:0000259" key="3">
    <source>
        <dbReference type="Pfam" id="PF02771"/>
    </source>
</evidence>
<dbReference type="Pfam" id="PF08028">
    <property type="entry name" value="Acyl-CoA_dh_2"/>
    <property type="match status" value="1"/>
</dbReference>
<dbReference type="InterPro" id="IPR036250">
    <property type="entry name" value="AcylCo_DH-like_C"/>
</dbReference>
<name>A0A917BB03_9MICO</name>
<dbReference type="GO" id="GO:0005737">
    <property type="term" value="C:cytoplasm"/>
    <property type="evidence" value="ECO:0007669"/>
    <property type="project" value="TreeGrafter"/>
</dbReference>
<dbReference type="InterPro" id="IPR009100">
    <property type="entry name" value="AcylCoA_DH/oxidase_NM_dom_sf"/>
</dbReference>
<gene>
    <name evidence="5" type="ORF">GCM10011399_22820</name>
</gene>
<dbReference type="GO" id="GO:0050660">
    <property type="term" value="F:flavin adenine dinucleotide binding"/>
    <property type="evidence" value="ECO:0007669"/>
    <property type="project" value="InterPro"/>
</dbReference>
<keyword evidence="1" id="KW-0560">Oxidoreductase</keyword>
<dbReference type="Gene3D" id="1.10.540.10">
    <property type="entry name" value="Acyl-CoA dehydrogenase/oxidase, N-terminal domain"/>
    <property type="match status" value="1"/>
</dbReference>
<evidence type="ECO:0000256" key="1">
    <source>
        <dbReference type="ARBA" id="ARBA00023002"/>
    </source>
</evidence>
<dbReference type="InterPro" id="IPR013107">
    <property type="entry name" value="Acyl-CoA_DH_C"/>
</dbReference>
<evidence type="ECO:0000313" key="6">
    <source>
        <dbReference type="Proteomes" id="UP000598775"/>
    </source>
</evidence>
<organism evidence="5 6">
    <name type="scientific">Subtercola lobariae</name>
    <dbReference type="NCBI Taxonomy" id="1588641"/>
    <lineage>
        <taxon>Bacteria</taxon>
        <taxon>Bacillati</taxon>
        <taxon>Actinomycetota</taxon>
        <taxon>Actinomycetes</taxon>
        <taxon>Micrococcales</taxon>
        <taxon>Microbacteriaceae</taxon>
        <taxon>Subtercola</taxon>
    </lineage>
</organism>
<dbReference type="Gene3D" id="2.40.110.10">
    <property type="entry name" value="Butyryl-CoA Dehydrogenase, subunit A, domain 2"/>
    <property type="match status" value="1"/>
</dbReference>
<dbReference type="Pfam" id="PF02771">
    <property type="entry name" value="Acyl-CoA_dh_N"/>
    <property type="match status" value="1"/>
</dbReference>
<proteinExistence type="inferred from homology"/>
<dbReference type="PANTHER" id="PTHR48083">
    <property type="entry name" value="MEDIUM-CHAIN SPECIFIC ACYL-COA DEHYDROGENASE, MITOCHONDRIAL-RELATED"/>
    <property type="match status" value="1"/>
</dbReference>
<dbReference type="InterPro" id="IPR050741">
    <property type="entry name" value="Acyl-CoA_dehydrogenase"/>
</dbReference>
<dbReference type="SUPFAM" id="SSF56645">
    <property type="entry name" value="Acyl-CoA dehydrogenase NM domain-like"/>
    <property type="match status" value="1"/>
</dbReference>
<dbReference type="InterPro" id="IPR046373">
    <property type="entry name" value="Acyl-CoA_Oxase/DH_mid-dom_sf"/>
</dbReference>
<dbReference type="Gene3D" id="1.20.140.10">
    <property type="entry name" value="Butyryl-CoA Dehydrogenase, subunit A, domain 3"/>
    <property type="match status" value="1"/>
</dbReference>
<dbReference type="InterPro" id="IPR013786">
    <property type="entry name" value="AcylCoA_DH/ox_N"/>
</dbReference>
<keyword evidence="6" id="KW-1185">Reference proteome</keyword>
<comment type="similarity">
    <text evidence="2">Belongs to the HpaH/HsaA monooxygenase family.</text>
</comment>
<dbReference type="GO" id="GO:0033539">
    <property type="term" value="P:fatty acid beta-oxidation using acyl-CoA dehydrogenase"/>
    <property type="evidence" value="ECO:0007669"/>
    <property type="project" value="TreeGrafter"/>
</dbReference>
<comment type="caution">
    <text evidence="5">The sequence shown here is derived from an EMBL/GenBank/DDBJ whole genome shotgun (WGS) entry which is preliminary data.</text>
</comment>
<evidence type="ECO:0000259" key="4">
    <source>
        <dbReference type="Pfam" id="PF08028"/>
    </source>
</evidence>
<feature type="domain" description="Acyl-CoA dehydrogenase C-terminal" evidence="4">
    <location>
        <begin position="260"/>
        <end position="395"/>
    </location>
</feature>
<dbReference type="GO" id="GO:0003995">
    <property type="term" value="F:acyl-CoA dehydrogenase activity"/>
    <property type="evidence" value="ECO:0007669"/>
    <property type="project" value="TreeGrafter"/>
</dbReference>
<dbReference type="PANTHER" id="PTHR48083:SF19">
    <property type="entry name" value="FLAVIN-DEPENDENT MONOOXYGENASE, OXYGENASE SUBUNIT HSAA"/>
    <property type="match status" value="1"/>
</dbReference>
<feature type="domain" description="Acyl-CoA dehydrogenase/oxidase N-terminal" evidence="3">
    <location>
        <begin position="40"/>
        <end position="129"/>
    </location>
</feature>
<dbReference type="Proteomes" id="UP000598775">
    <property type="component" value="Unassembled WGS sequence"/>
</dbReference>
<dbReference type="PIRSF" id="PIRSF016578">
    <property type="entry name" value="HsaA"/>
    <property type="match status" value="1"/>
</dbReference>
<evidence type="ECO:0000256" key="2">
    <source>
        <dbReference type="ARBA" id="ARBA00049661"/>
    </source>
</evidence>
<reference evidence="5 6" key="1">
    <citation type="journal article" date="2014" name="Int. J. Syst. Evol. Microbiol.">
        <title>Complete genome sequence of Corynebacterium casei LMG S-19264T (=DSM 44701T), isolated from a smear-ripened cheese.</title>
        <authorList>
            <consortium name="US DOE Joint Genome Institute (JGI-PGF)"/>
            <person name="Walter F."/>
            <person name="Albersmeier A."/>
            <person name="Kalinowski J."/>
            <person name="Ruckert C."/>
        </authorList>
    </citation>
    <scope>NUCLEOTIDE SEQUENCE [LARGE SCALE GENOMIC DNA]</scope>
    <source>
        <strain evidence="5 6">CGMCC 1.12976</strain>
    </source>
</reference>
<dbReference type="GO" id="GO:0016712">
    <property type="term" value="F:oxidoreductase activity, acting on paired donors, with incorporation or reduction of molecular oxygen, reduced flavin or flavoprotein as one donor, and incorporation of one atom of oxygen"/>
    <property type="evidence" value="ECO:0007669"/>
    <property type="project" value="TreeGrafter"/>
</dbReference>
<accession>A0A917BB03</accession>
<protein>
    <submittedName>
        <fullName evidence="5">Acyl-CoA dehydrogenase</fullName>
    </submittedName>
</protein>
<sequence length="417" mass="44229">MTIALDAETVQNEVSADTAAAKTAQATIDAAELTSKATALRELIRANANQTEADRKVTQPVIDALDEAGLFKLAQPRRLGGYELPIRDFVEITSIIAQGDASAGWVATLTNVCAWIVGTFPDQAQRDVWGDDENARVCGVVAPTSTTEWAEGGLRVTGKWGFASGSLHAQWAVLGIPVIDENGAQIDQGLALIPLSDLSIEDTWYVAGMRGSGSNTLVADDVFVPAHRILSVSRGINGDYPTEHTEEALYRSAMVPVLALVLAGPLVGAAQAALDLVLGSLAKGKGISYTFYERASDSGSTQINIAEAAILVDSAYLHLYRAADAIDAAAAEGVYPSRLERARSRMDTGYIARLTRQAVDLLLSVQGAGSFAEVSPLQRIWRDLNTGSRHAVINPSISAEAFGRELLGLSEQVTPLV</sequence>
<dbReference type="EMBL" id="BMGP01000004">
    <property type="protein sequence ID" value="GGF29131.1"/>
    <property type="molecule type" value="Genomic_DNA"/>
</dbReference>
<dbReference type="InterPro" id="IPR037069">
    <property type="entry name" value="AcylCoA_DH/ox_N_sf"/>
</dbReference>